<keyword evidence="3" id="KW-1185">Reference proteome</keyword>
<proteinExistence type="predicted"/>
<feature type="non-terminal residue" evidence="2">
    <location>
        <position position="1"/>
    </location>
</feature>
<organism evidence="2 3">
    <name type="scientific">Prorocentrum cordatum</name>
    <dbReference type="NCBI Taxonomy" id="2364126"/>
    <lineage>
        <taxon>Eukaryota</taxon>
        <taxon>Sar</taxon>
        <taxon>Alveolata</taxon>
        <taxon>Dinophyceae</taxon>
        <taxon>Prorocentrales</taxon>
        <taxon>Prorocentraceae</taxon>
        <taxon>Prorocentrum</taxon>
    </lineage>
</organism>
<feature type="compositionally biased region" description="Basic residues" evidence="1">
    <location>
        <begin position="98"/>
        <end position="107"/>
    </location>
</feature>
<feature type="non-terminal residue" evidence="2">
    <location>
        <position position="107"/>
    </location>
</feature>
<name>A0ABN9WPD1_9DINO</name>
<feature type="region of interest" description="Disordered" evidence="1">
    <location>
        <begin position="1"/>
        <end position="107"/>
    </location>
</feature>
<sequence>SPLPRRGGLRKGTRVGPAPVGGRIARTGEDRKRAAGAGARAQAHRCAGAGRGWAHPAECGQIEGESGRRASRSRAVAARGNGERAARGGGQTGPGRRAGGRPVRRGA</sequence>
<protein>
    <submittedName>
        <fullName evidence="2">Uncharacterized protein</fullName>
    </submittedName>
</protein>
<reference evidence="2" key="1">
    <citation type="submission" date="2023-10" db="EMBL/GenBank/DDBJ databases">
        <authorList>
            <person name="Chen Y."/>
            <person name="Shah S."/>
            <person name="Dougan E. K."/>
            <person name="Thang M."/>
            <person name="Chan C."/>
        </authorList>
    </citation>
    <scope>NUCLEOTIDE SEQUENCE [LARGE SCALE GENOMIC DNA]</scope>
</reference>
<evidence type="ECO:0000313" key="2">
    <source>
        <dbReference type="EMBL" id="CAK0886916.1"/>
    </source>
</evidence>
<comment type="caution">
    <text evidence="2">The sequence shown here is derived from an EMBL/GenBank/DDBJ whole genome shotgun (WGS) entry which is preliminary data.</text>
</comment>
<gene>
    <name evidence="2" type="ORF">PCOR1329_LOCUS68136</name>
</gene>
<feature type="compositionally biased region" description="Gly residues" evidence="1">
    <location>
        <begin position="87"/>
        <end position="97"/>
    </location>
</feature>
<evidence type="ECO:0000256" key="1">
    <source>
        <dbReference type="SAM" id="MobiDB-lite"/>
    </source>
</evidence>
<dbReference type="EMBL" id="CAUYUJ010018867">
    <property type="protein sequence ID" value="CAK0886916.1"/>
    <property type="molecule type" value="Genomic_DNA"/>
</dbReference>
<accession>A0ABN9WPD1</accession>
<feature type="compositionally biased region" description="Low complexity" evidence="1">
    <location>
        <begin position="35"/>
        <end position="48"/>
    </location>
</feature>
<dbReference type="Proteomes" id="UP001189429">
    <property type="component" value="Unassembled WGS sequence"/>
</dbReference>
<evidence type="ECO:0000313" key="3">
    <source>
        <dbReference type="Proteomes" id="UP001189429"/>
    </source>
</evidence>